<accession>A0A8H9BU69</accession>
<feature type="coiled-coil region" evidence="1">
    <location>
        <begin position="78"/>
        <end position="105"/>
    </location>
</feature>
<dbReference type="Proteomes" id="UP000600220">
    <property type="component" value="Unassembled WGS sequence"/>
</dbReference>
<proteinExistence type="predicted"/>
<name>A0A8H9BU69_STAPS</name>
<dbReference type="RefSeq" id="WP_115806997.1">
    <property type="nucleotide sequence ID" value="NZ_CAJESP010000003.1"/>
</dbReference>
<organism evidence="2 3">
    <name type="scientific">Staphylococcus pseudintermedius</name>
    <dbReference type="NCBI Taxonomy" id="283734"/>
    <lineage>
        <taxon>Bacteria</taxon>
        <taxon>Bacillati</taxon>
        <taxon>Bacillota</taxon>
        <taxon>Bacilli</taxon>
        <taxon>Bacillales</taxon>
        <taxon>Staphylococcaceae</taxon>
        <taxon>Staphylococcus</taxon>
        <taxon>Staphylococcus intermedius group</taxon>
    </lineage>
</organism>
<keyword evidence="1" id="KW-0175">Coiled coil</keyword>
<evidence type="ECO:0000313" key="3">
    <source>
        <dbReference type="Proteomes" id="UP000600220"/>
    </source>
</evidence>
<dbReference type="AlphaFoldDB" id="A0A8H9BU69"/>
<gene>
    <name evidence="2" type="ORF">EGV54_04620</name>
</gene>
<evidence type="ECO:0000256" key="1">
    <source>
        <dbReference type="SAM" id="Coils"/>
    </source>
</evidence>
<sequence>MYKQFFKKIDGEPFLFNIKEIDSETINDEYTDIMPQEGLYHPIHFNGETWIGTSREEWLKNQVNEENEYIPDEKDKALADLTVQLLSTQEEVASLHEEIANLTLELLRG</sequence>
<comment type="caution">
    <text evidence="2">The sequence shown here is derived from an EMBL/GenBank/DDBJ whole genome shotgun (WGS) entry which is preliminary data.</text>
</comment>
<protein>
    <submittedName>
        <fullName evidence="2">Uncharacterized protein</fullName>
    </submittedName>
</protein>
<dbReference type="EMBL" id="AAXKXX010000004">
    <property type="protein sequence ID" value="EGQ4384375.1"/>
    <property type="molecule type" value="Genomic_DNA"/>
</dbReference>
<keyword evidence="3" id="KW-1185">Reference proteome</keyword>
<reference evidence="2 3" key="1">
    <citation type="submission" date="2018-11" db="EMBL/GenBank/DDBJ databases">
        <authorList>
            <consortium name="Veterinary Laboratory Investigation and Response Network"/>
        </authorList>
    </citation>
    <scope>NUCLEOTIDE SEQUENCE [LARGE SCALE GENOMIC DNA]</scope>
    <source>
        <strain evidence="2 3">SPSE-18-VL-LA-PA-Ryan-0021</strain>
    </source>
</reference>
<evidence type="ECO:0000313" key="2">
    <source>
        <dbReference type="EMBL" id="EGQ4384375.1"/>
    </source>
</evidence>